<name>A0A4R3NVW8_9HYPH</name>
<dbReference type="RefSeq" id="WP_132308470.1">
    <property type="nucleotide sequence ID" value="NZ_SMAR01000003.1"/>
</dbReference>
<dbReference type="Proteomes" id="UP000295097">
    <property type="component" value="Unassembled WGS sequence"/>
</dbReference>
<dbReference type="InterPro" id="IPR002048">
    <property type="entry name" value="EF_hand_dom"/>
</dbReference>
<dbReference type="PROSITE" id="PS50222">
    <property type="entry name" value="EF_HAND_2"/>
    <property type="match status" value="1"/>
</dbReference>
<feature type="region of interest" description="Disordered" evidence="1">
    <location>
        <begin position="81"/>
        <end position="103"/>
    </location>
</feature>
<dbReference type="Pfam" id="PF13202">
    <property type="entry name" value="EF-hand_5"/>
    <property type="match status" value="1"/>
</dbReference>
<evidence type="ECO:0000313" key="3">
    <source>
        <dbReference type="EMBL" id="TCT43065.1"/>
    </source>
</evidence>
<dbReference type="AlphaFoldDB" id="A0A4R3NVW8"/>
<reference evidence="3 4" key="1">
    <citation type="submission" date="2019-03" db="EMBL/GenBank/DDBJ databases">
        <title>Freshwater and sediment microbial communities from various areas in North America, analyzing microbe dynamics in response to fracking.</title>
        <authorList>
            <person name="Lamendella R."/>
        </authorList>
    </citation>
    <scope>NUCLEOTIDE SEQUENCE [LARGE SCALE GENOMIC DNA]</scope>
    <source>
        <strain evidence="3 4">175.2</strain>
    </source>
</reference>
<evidence type="ECO:0000259" key="2">
    <source>
        <dbReference type="PROSITE" id="PS50222"/>
    </source>
</evidence>
<evidence type="ECO:0000256" key="1">
    <source>
        <dbReference type="SAM" id="MobiDB-lite"/>
    </source>
</evidence>
<dbReference type="SUPFAM" id="SSF47473">
    <property type="entry name" value="EF-hand"/>
    <property type="match status" value="1"/>
</dbReference>
<proteinExistence type="predicted"/>
<accession>A0A4R3NVW8</accession>
<dbReference type="InterPro" id="IPR011992">
    <property type="entry name" value="EF-hand-dom_pair"/>
</dbReference>
<feature type="compositionally biased region" description="Polar residues" evidence="1">
    <location>
        <begin position="81"/>
        <end position="90"/>
    </location>
</feature>
<dbReference type="InterPro" id="IPR018247">
    <property type="entry name" value="EF_Hand_1_Ca_BS"/>
</dbReference>
<organism evidence="3 4">
    <name type="scientific">Martelella mediterranea</name>
    <dbReference type="NCBI Taxonomy" id="293089"/>
    <lineage>
        <taxon>Bacteria</taxon>
        <taxon>Pseudomonadati</taxon>
        <taxon>Pseudomonadota</taxon>
        <taxon>Alphaproteobacteria</taxon>
        <taxon>Hyphomicrobiales</taxon>
        <taxon>Aurantimonadaceae</taxon>
        <taxon>Martelella</taxon>
    </lineage>
</organism>
<dbReference type="PROSITE" id="PS00018">
    <property type="entry name" value="EF_HAND_1"/>
    <property type="match status" value="2"/>
</dbReference>
<comment type="caution">
    <text evidence="3">The sequence shown here is derived from an EMBL/GenBank/DDBJ whole genome shotgun (WGS) entry which is preliminary data.</text>
</comment>
<dbReference type="GO" id="GO:0005509">
    <property type="term" value="F:calcium ion binding"/>
    <property type="evidence" value="ECO:0007669"/>
    <property type="project" value="InterPro"/>
</dbReference>
<dbReference type="OrthoDB" id="8404005at2"/>
<sequence>MTGKTLTVIATTIMIGASAMPGFTWDRLTPQRGDRFVEIDTDSDGSITPEEFAAFHQQRMNVGASKQFSGAGADNMALNGNQKGTGSQLAGNRRSLSADCPRDGSRKMALNADNGQQGMPGGQRMQPANRQGHMKNTLFVRADLDGNQQVTEDEFTKAASQMFLRMDRNKDMIITTDEFPARAMR</sequence>
<evidence type="ECO:0000313" key="4">
    <source>
        <dbReference type="Proteomes" id="UP000295097"/>
    </source>
</evidence>
<dbReference type="Gene3D" id="1.10.238.10">
    <property type="entry name" value="EF-hand"/>
    <property type="match status" value="1"/>
</dbReference>
<keyword evidence="4" id="KW-1185">Reference proteome</keyword>
<dbReference type="EMBL" id="SMAR01000003">
    <property type="protein sequence ID" value="TCT43065.1"/>
    <property type="molecule type" value="Genomic_DNA"/>
</dbReference>
<gene>
    <name evidence="3" type="ORF">EDC90_100372</name>
</gene>
<protein>
    <submittedName>
        <fullName evidence="3">EF hand domain-containing protein</fullName>
    </submittedName>
</protein>
<feature type="domain" description="EF-hand" evidence="2">
    <location>
        <begin position="36"/>
        <end position="62"/>
    </location>
</feature>